<dbReference type="PANTHER" id="PTHR21198">
    <property type="entry name" value="GLUTAMATE RACEMASE"/>
    <property type="match status" value="1"/>
</dbReference>
<keyword evidence="2 3" id="KW-0413">Isomerase</keyword>
<dbReference type="EMBL" id="JAUSUO010000001">
    <property type="protein sequence ID" value="MDQ0341857.1"/>
    <property type="molecule type" value="Genomic_DNA"/>
</dbReference>
<dbReference type="PROSITE" id="PS00924">
    <property type="entry name" value="ASP_GLU_RACEMASE_2"/>
    <property type="match status" value="1"/>
</dbReference>
<evidence type="ECO:0000256" key="1">
    <source>
        <dbReference type="ARBA" id="ARBA00007847"/>
    </source>
</evidence>
<dbReference type="NCBIfam" id="TIGR00035">
    <property type="entry name" value="asp_race"/>
    <property type="match status" value="1"/>
</dbReference>
<name>A0ABU0D0C0_9BACI</name>
<accession>A0ABU0D0C0</accession>
<dbReference type="RefSeq" id="WP_244680070.1">
    <property type="nucleotide sequence ID" value="NZ_JALIRM010000001.1"/>
</dbReference>
<dbReference type="InterPro" id="IPR004380">
    <property type="entry name" value="Asp_race"/>
</dbReference>
<sequence length="233" mass="25687">MSAHREKIVGLLGGMGPEATIDIYQKITEYTFAEKDEDHLRIIIDSNPKMPSRQDAILLGTENPGPAMAQTARNLERAGADVIIICANTAHYYYDYVNDAVGIKVLHIIEETVNNLIESNINKVGVLATMGAMKTGIFQKSLDKQNLNIVLLPDDLQKNVHEAIFSFKYHGKNTENVKKIKDAADSLVKSGAEAVIMGCTEIPIILSEVKTEVPLIDPNEIIAKQVVKIAKYK</sequence>
<gene>
    <name evidence="3" type="ORF">J2S14_000650</name>
</gene>
<dbReference type="Proteomes" id="UP001232343">
    <property type="component" value="Unassembled WGS sequence"/>
</dbReference>
<evidence type="ECO:0000256" key="2">
    <source>
        <dbReference type="ARBA" id="ARBA00023235"/>
    </source>
</evidence>
<keyword evidence="4" id="KW-1185">Reference proteome</keyword>
<evidence type="ECO:0000313" key="3">
    <source>
        <dbReference type="EMBL" id="MDQ0341857.1"/>
    </source>
</evidence>
<dbReference type="PANTHER" id="PTHR21198:SF7">
    <property type="entry name" value="ASPARTATE-GLUTAMATE RACEMASE FAMILY"/>
    <property type="match status" value="1"/>
</dbReference>
<evidence type="ECO:0000313" key="4">
    <source>
        <dbReference type="Proteomes" id="UP001232343"/>
    </source>
</evidence>
<dbReference type="Pfam" id="PF01177">
    <property type="entry name" value="Asp_Glu_race"/>
    <property type="match status" value="1"/>
</dbReference>
<dbReference type="Gene3D" id="3.40.50.1860">
    <property type="match status" value="2"/>
</dbReference>
<dbReference type="GO" id="GO:0047689">
    <property type="term" value="F:aspartate racemase activity"/>
    <property type="evidence" value="ECO:0007669"/>
    <property type="project" value="UniProtKB-EC"/>
</dbReference>
<dbReference type="SUPFAM" id="SSF53681">
    <property type="entry name" value="Aspartate/glutamate racemase"/>
    <property type="match status" value="2"/>
</dbReference>
<dbReference type="EC" id="5.1.1.13" evidence="3"/>
<dbReference type="InterPro" id="IPR001920">
    <property type="entry name" value="Asp/Glu_race"/>
</dbReference>
<dbReference type="InterPro" id="IPR033134">
    <property type="entry name" value="Asp/Glu_racemase_AS_2"/>
</dbReference>
<reference evidence="3 4" key="1">
    <citation type="submission" date="2023-07" db="EMBL/GenBank/DDBJ databases">
        <title>Genomic Encyclopedia of Type Strains, Phase IV (KMG-IV): sequencing the most valuable type-strain genomes for metagenomic binning, comparative biology and taxonomic classification.</title>
        <authorList>
            <person name="Goeker M."/>
        </authorList>
    </citation>
    <scope>NUCLEOTIDE SEQUENCE [LARGE SCALE GENOMIC DNA]</scope>
    <source>
        <strain evidence="3 4">DSM 27848</strain>
    </source>
</reference>
<protein>
    <submittedName>
        <fullName evidence="3">Aspartate racemase</fullName>
        <ecNumber evidence="3">5.1.1.13</ecNumber>
    </submittedName>
</protein>
<proteinExistence type="inferred from homology"/>
<dbReference type="InterPro" id="IPR015942">
    <property type="entry name" value="Asp/Glu/hydantoin_racemase"/>
</dbReference>
<organism evidence="3 4">
    <name type="scientific">Lederbergia wuyishanensis</name>
    <dbReference type="NCBI Taxonomy" id="1347903"/>
    <lineage>
        <taxon>Bacteria</taxon>
        <taxon>Bacillati</taxon>
        <taxon>Bacillota</taxon>
        <taxon>Bacilli</taxon>
        <taxon>Bacillales</taxon>
        <taxon>Bacillaceae</taxon>
        <taxon>Lederbergia</taxon>
    </lineage>
</organism>
<comment type="similarity">
    <text evidence="1">Belongs to the aspartate/glutamate racemases family.</text>
</comment>
<comment type="caution">
    <text evidence="3">The sequence shown here is derived from an EMBL/GenBank/DDBJ whole genome shotgun (WGS) entry which is preliminary data.</text>
</comment>